<evidence type="ECO:0000313" key="3">
    <source>
        <dbReference type="EMBL" id="GAA0952962.1"/>
    </source>
</evidence>
<evidence type="ECO:0000256" key="2">
    <source>
        <dbReference type="SAM" id="SignalP"/>
    </source>
</evidence>
<keyword evidence="4" id="KW-1185">Reference proteome</keyword>
<organism evidence="3 4">
    <name type="scientific">Nonomuraea longicatena</name>
    <dbReference type="NCBI Taxonomy" id="83682"/>
    <lineage>
        <taxon>Bacteria</taxon>
        <taxon>Bacillati</taxon>
        <taxon>Actinomycetota</taxon>
        <taxon>Actinomycetes</taxon>
        <taxon>Streptosporangiales</taxon>
        <taxon>Streptosporangiaceae</taxon>
        <taxon>Nonomuraea</taxon>
    </lineage>
</organism>
<evidence type="ECO:0008006" key="5">
    <source>
        <dbReference type="Google" id="ProtNLM"/>
    </source>
</evidence>
<dbReference type="EMBL" id="BAAAHQ010000056">
    <property type="protein sequence ID" value="GAA0952962.1"/>
    <property type="molecule type" value="Genomic_DNA"/>
</dbReference>
<feature type="region of interest" description="Disordered" evidence="1">
    <location>
        <begin position="25"/>
        <end position="45"/>
    </location>
</feature>
<evidence type="ECO:0000256" key="1">
    <source>
        <dbReference type="SAM" id="MobiDB-lite"/>
    </source>
</evidence>
<keyword evidence="2" id="KW-0732">Signal</keyword>
<protein>
    <recommendedName>
        <fullName evidence="5">Lipoprotein</fullName>
    </recommendedName>
</protein>
<feature type="signal peptide" evidence="2">
    <location>
        <begin position="1"/>
        <end position="31"/>
    </location>
</feature>
<comment type="caution">
    <text evidence="3">The sequence shown here is derived from an EMBL/GenBank/DDBJ whole genome shotgun (WGS) entry which is preliminary data.</text>
</comment>
<dbReference type="PROSITE" id="PS51257">
    <property type="entry name" value="PROKAR_LIPOPROTEIN"/>
    <property type="match status" value="1"/>
</dbReference>
<dbReference type="Proteomes" id="UP001501578">
    <property type="component" value="Unassembled WGS sequence"/>
</dbReference>
<name>A0ABP4BQX7_9ACTN</name>
<accession>A0ABP4BQX7</accession>
<gene>
    <name evidence="3" type="ORF">GCM10009560_75190</name>
</gene>
<evidence type="ECO:0000313" key="4">
    <source>
        <dbReference type="Proteomes" id="UP001501578"/>
    </source>
</evidence>
<reference evidence="4" key="1">
    <citation type="journal article" date="2019" name="Int. J. Syst. Evol. Microbiol.">
        <title>The Global Catalogue of Microorganisms (GCM) 10K type strain sequencing project: providing services to taxonomists for standard genome sequencing and annotation.</title>
        <authorList>
            <consortium name="The Broad Institute Genomics Platform"/>
            <consortium name="The Broad Institute Genome Sequencing Center for Infectious Disease"/>
            <person name="Wu L."/>
            <person name="Ma J."/>
        </authorList>
    </citation>
    <scope>NUCLEOTIDE SEQUENCE [LARGE SCALE GENOMIC DNA]</scope>
    <source>
        <strain evidence="4">JCM 11136</strain>
    </source>
</reference>
<feature type="chain" id="PRO_5047358229" description="Lipoprotein" evidence="2">
    <location>
        <begin position="32"/>
        <end position="284"/>
    </location>
</feature>
<sequence length="284" mass="30777">MTNPRVPLMITAALLAALTGCSSSGGTEASAAPSAGSTDKQREREAQLATCMKGKGFTYHPNVSGPDLPDAVKQEMSGDYSGMRKYREKYGFGFAASLVYPNDNVGRISRQMGDGGDDPNSKVVAGLSKQQREVYFDTMTTCRLEMINKATGKKLKSMEEAAKAQGELIKQIISREIDGDPKLVELADTFAGCLKGKGYRVGSQRPSDIATSTEKPFMKELGASSEPDGARALLQREIKAALEDLECGKDFYAAYRPKLNEVYNNDRLLPDESIQAGTTMMVLE</sequence>
<proteinExistence type="predicted"/>